<evidence type="ECO:0000256" key="3">
    <source>
        <dbReference type="ARBA" id="ARBA00022448"/>
    </source>
</evidence>
<dbReference type="InterPro" id="IPR006143">
    <property type="entry name" value="RND_pump_MFP"/>
</dbReference>
<comment type="similarity">
    <text evidence="2">Belongs to the membrane fusion protein (MFP) (TC 8.A.1) family.</text>
</comment>
<feature type="domain" description="Multidrug resistance protein MdtA-like barrel-sandwich hybrid" evidence="8">
    <location>
        <begin position="84"/>
        <end position="239"/>
    </location>
</feature>
<dbReference type="InterPro" id="IPR058627">
    <property type="entry name" value="MdtA-like_C"/>
</dbReference>
<feature type="coiled-coil region" evidence="5">
    <location>
        <begin position="169"/>
        <end position="203"/>
    </location>
</feature>
<feature type="region of interest" description="Disordered" evidence="6">
    <location>
        <begin position="293"/>
        <end position="316"/>
    </location>
</feature>
<feature type="domain" description="Multidrug resistance protein MdtA-like alpha-helical hairpin" evidence="7">
    <location>
        <begin position="131"/>
        <end position="207"/>
    </location>
</feature>
<protein>
    <submittedName>
        <fullName evidence="10">Efflux RND transporter periplasmic adaptor subunit</fullName>
    </submittedName>
</protein>
<comment type="caution">
    <text evidence="10">The sequence shown here is derived from an EMBL/GenBank/DDBJ whole genome shotgun (WGS) entry which is preliminary data.</text>
</comment>
<evidence type="ECO:0000256" key="5">
    <source>
        <dbReference type="SAM" id="Coils"/>
    </source>
</evidence>
<dbReference type="PANTHER" id="PTHR30469">
    <property type="entry name" value="MULTIDRUG RESISTANCE PROTEIN MDTA"/>
    <property type="match status" value="1"/>
</dbReference>
<reference evidence="10 11" key="1">
    <citation type="submission" date="2024-02" db="EMBL/GenBank/DDBJ databases">
        <title>Expansion and revision of Xanthobacter and proposal of Roseixanthobacter gen. nov.</title>
        <authorList>
            <person name="Soltysiak M.P.M."/>
            <person name="Jalihal A."/>
            <person name="Ory A."/>
            <person name="Chrisophersen C."/>
            <person name="Lee A.D."/>
            <person name="Boulton J."/>
            <person name="Springer M."/>
        </authorList>
    </citation>
    <scope>NUCLEOTIDE SEQUENCE [LARGE SCALE GENOMIC DNA]</scope>
    <source>
        <strain evidence="10 11">23A</strain>
    </source>
</reference>
<dbReference type="Gene3D" id="2.40.50.100">
    <property type="match status" value="1"/>
</dbReference>
<dbReference type="PANTHER" id="PTHR30469:SF33">
    <property type="entry name" value="SLR1207 PROTEIN"/>
    <property type="match status" value="1"/>
</dbReference>
<keyword evidence="4 5" id="KW-0175">Coiled coil</keyword>
<dbReference type="Gene3D" id="2.40.30.170">
    <property type="match status" value="1"/>
</dbReference>
<evidence type="ECO:0000256" key="6">
    <source>
        <dbReference type="SAM" id="MobiDB-lite"/>
    </source>
</evidence>
<evidence type="ECO:0000313" key="11">
    <source>
        <dbReference type="Proteomes" id="UP001604002"/>
    </source>
</evidence>
<evidence type="ECO:0000313" key="10">
    <source>
        <dbReference type="EMBL" id="MFG1373903.1"/>
    </source>
</evidence>
<dbReference type="Gene3D" id="2.40.420.20">
    <property type="match status" value="1"/>
</dbReference>
<accession>A0ABW6ZYR8</accession>
<dbReference type="InterPro" id="IPR030190">
    <property type="entry name" value="MacA_alpha-hairpin_sf"/>
</dbReference>
<evidence type="ECO:0000259" key="8">
    <source>
        <dbReference type="Pfam" id="PF25917"/>
    </source>
</evidence>
<feature type="compositionally biased region" description="Low complexity" evidence="6">
    <location>
        <begin position="296"/>
        <end position="316"/>
    </location>
</feature>
<dbReference type="Pfam" id="PF25876">
    <property type="entry name" value="HH_MFP_RND"/>
    <property type="match status" value="1"/>
</dbReference>
<gene>
    <name evidence="10" type="ORF">V5F32_17135</name>
</gene>
<comment type="subcellular location">
    <subcellularLocation>
        <location evidence="1">Cell envelope</location>
    </subcellularLocation>
</comment>
<keyword evidence="11" id="KW-1185">Reference proteome</keyword>
<dbReference type="InterPro" id="IPR058625">
    <property type="entry name" value="MdtA-like_BSH"/>
</dbReference>
<organism evidence="10 11">
    <name type="scientific">Xanthobacter oligotrophicus</name>
    <dbReference type="NCBI Taxonomy" id="2607286"/>
    <lineage>
        <taxon>Bacteria</taxon>
        <taxon>Pseudomonadati</taxon>
        <taxon>Pseudomonadota</taxon>
        <taxon>Alphaproteobacteria</taxon>
        <taxon>Hyphomicrobiales</taxon>
        <taxon>Xanthobacteraceae</taxon>
        <taxon>Xanthobacter</taxon>
    </lineage>
</organism>
<name>A0ABW6ZYR8_9HYPH</name>
<dbReference type="Gene3D" id="6.10.140.1990">
    <property type="match status" value="1"/>
</dbReference>
<sequence>MNALPPFDPAQVATSRDAASKVPARPSRRLWRWGALAVLLALAAYAYARFTTPDPGNALMTAAVTRGDVAATVLASGTLKPSRLVAVGAQASGRITSVKVRLGQKVKAGDLVAEIDSVTQDNALRTAEASLANVRAQKAEKEATLALNEQTLARQRTMVAQKAVSQADFETAEADVKVTRAQLAALEAQIVEAAIAVETARANLGYTRITAPIEGTVLALVAQEGQTVNATQSAPTIVILGALDVMTVRAEISEADIVKVAPGMPLWFTILGAPDIRYDSTLAFIEPAPESIKTDSSFTTTSTSSSSSSSSSSSTSSSAIYYMGLFDVPNPEGRLRTYMTAEVHIVLGEAKGVLTVPATALERDGAGDSVRVVGPDGTLARRRVEVGLNDKITAEIRSGLKDGERVVTGEKVQGAATASRMPGPPPMGF</sequence>
<keyword evidence="3" id="KW-0813">Transport</keyword>
<dbReference type="RefSeq" id="WP_393993590.1">
    <property type="nucleotide sequence ID" value="NZ_JBAFVH010000009.1"/>
</dbReference>
<evidence type="ECO:0000259" key="7">
    <source>
        <dbReference type="Pfam" id="PF25876"/>
    </source>
</evidence>
<dbReference type="NCBIfam" id="TIGR01730">
    <property type="entry name" value="RND_mfp"/>
    <property type="match status" value="1"/>
</dbReference>
<feature type="domain" description="Multidrug resistance protein MdtA-like C-terminal permuted SH3" evidence="9">
    <location>
        <begin position="353"/>
        <end position="410"/>
    </location>
</feature>
<dbReference type="Pfam" id="PF25917">
    <property type="entry name" value="BSH_RND"/>
    <property type="match status" value="1"/>
</dbReference>
<dbReference type="EMBL" id="JBAFVH010000009">
    <property type="protein sequence ID" value="MFG1373903.1"/>
    <property type="molecule type" value="Genomic_DNA"/>
</dbReference>
<proteinExistence type="inferred from homology"/>
<evidence type="ECO:0000256" key="1">
    <source>
        <dbReference type="ARBA" id="ARBA00004196"/>
    </source>
</evidence>
<evidence type="ECO:0000256" key="2">
    <source>
        <dbReference type="ARBA" id="ARBA00009477"/>
    </source>
</evidence>
<evidence type="ECO:0000259" key="9">
    <source>
        <dbReference type="Pfam" id="PF25967"/>
    </source>
</evidence>
<dbReference type="Proteomes" id="UP001604002">
    <property type="component" value="Unassembled WGS sequence"/>
</dbReference>
<dbReference type="Pfam" id="PF25967">
    <property type="entry name" value="RND-MFP_C"/>
    <property type="match status" value="1"/>
</dbReference>
<dbReference type="InterPro" id="IPR058624">
    <property type="entry name" value="MdtA-like_HH"/>
</dbReference>
<evidence type="ECO:0000256" key="4">
    <source>
        <dbReference type="ARBA" id="ARBA00023054"/>
    </source>
</evidence>
<dbReference type="SUPFAM" id="SSF111369">
    <property type="entry name" value="HlyD-like secretion proteins"/>
    <property type="match status" value="1"/>
</dbReference>